<dbReference type="AlphaFoldDB" id="A0A9W9LF60"/>
<dbReference type="Gene3D" id="3.40.50.1220">
    <property type="entry name" value="TPP-binding domain"/>
    <property type="match status" value="1"/>
</dbReference>
<dbReference type="InterPro" id="IPR003000">
    <property type="entry name" value="Sirtuin"/>
</dbReference>
<dbReference type="GO" id="GO:0031934">
    <property type="term" value="C:mating-type region heterochromatin"/>
    <property type="evidence" value="ECO:0007669"/>
    <property type="project" value="TreeGrafter"/>
</dbReference>
<feature type="binding site" evidence="4">
    <location>
        <position position="228"/>
    </location>
    <ligand>
        <name>Zn(2+)</name>
        <dbReference type="ChEBI" id="CHEBI:29105"/>
    </ligand>
</feature>
<dbReference type="GO" id="GO:0046872">
    <property type="term" value="F:metal ion binding"/>
    <property type="evidence" value="ECO:0007669"/>
    <property type="project" value="UniProtKB-KW"/>
</dbReference>
<organism evidence="7 8">
    <name type="scientific">Penicillium capsulatum</name>
    <dbReference type="NCBI Taxonomy" id="69766"/>
    <lineage>
        <taxon>Eukaryota</taxon>
        <taxon>Fungi</taxon>
        <taxon>Dikarya</taxon>
        <taxon>Ascomycota</taxon>
        <taxon>Pezizomycotina</taxon>
        <taxon>Eurotiomycetes</taxon>
        <taxon>Eurotiomycetidae</taxon>
        <taxon>Eurotiales</taxon>
        <taxon>Aspergillaceae</taxon>
        <taxon>Penicillium</taxon>
    </lineage>
</organism>
<gene>
    <name evidence="7" type="ORF">N7492_010342</name>
</gene>
<dbReference type="InterPro" id="IPR026590">
    <property type="entry name" value="Ssirtuin_cat_dom"/>
</dbReference>
<accession>A0A9W9LF60</accession>
<dbReference type="GO" id="GO:0006282">
    <property type="term" value="P:regulation of DNA repair"/>
    <property type="evidence" value="ECO:0007669"/>
    <property type="project" value="TreeGrafter"/>
</dbReference>
<keyword evidence="2" id="KW-0808">Transferase</keyword>
<dbReference type="GO" id="GO:0017136">
    <property type="term" value="F:histone deacetylase activity, NAD-dependent"/>
    <property type="evidence" value="ECO:0007669"/>
    <property type="project" value="TreeGrafter"/>
</dbReference>
<keyword evidence="8" id="KW-1185">Reference proteome</keyword>
<dbReference type="PANTHER" id="PTHR11085:SF15">
    <property type="entry name" value="NAD-DEPENDENT HISTONE DEACETYLASE HST4"/>
    <property type="match status" value="1"/>
</dbReference>
<comment type="caution">
    <text evidence="7">The sequence shown here is derived from an EMBL/GenBank/DDBJ whole genome shotgun (WGS) entry which is preliminary data.</text>
</comment>
<keyword evidence="4" id="KW-0862">Zinc</keyword>
<dbReference type="SUPFAM" id="SSF52467">
    <property type="entry name" value="DHS-like NAD/FAD-binding domain"/>
    <property type="match status" value="1"/>
</dbReference>
<evidence type="ECO:0000256" key="2">
    <source>
        <dbReference type="ARBA" id="ARBA00022679"/>
    </source>
</evidence>
<dbReference type="InterPro" id="IPR050134">
    <property type="entry name" value="NAD-dep_sirtuin_deacylases"/>
</dbReference>
<dbReference type="GO" id="GO:0000122">
    <property type="term" value="P:negative regulation of transcription by RNA polymerase II"/>
    <property type="evidence" value="ECO:0007669"/>
    <property type="project" value="TreeGrafter"/>
</dbReference>
<feature type="compositionally biased region" description="Low complexity" evidence="5">
    <location>
        <begin position="11"/>
        <end position="25"/>
    </location>
</feature>
<feature type="binding site" evidence="4">
    <location>
        <position position="231"/>
    </location>
    <ligand>
        <name>Zn(2+)</name>
        <dbReference type="ChEBI" id="CHEBI:29105"/>
    </ligand>
</feature>
<feature type="active site" description="Proton acceptor" evidence="4">
    <location>
        <position position="220"/>
    </location>
</feature>
<feature type="binding site" evidence="4">
    <location>
        <position position="253"/>
    </location>
    <ligand>
        <name>Zn(2+)</name>
        <dbReference type="ChEBI" id="CHEBI:29105"/>
    </ligand>
</feature>
<evidence type="ECO:0000313" key="8">
    <source>
        <dbReference type="Proteomes" id="UP001146351"/>
    </source>
</evidence>
<feature type="region of interest" description="Disordered" evidence="5">
    <location>
        <begin position="1"/>
        <end position="65"/>
    </location>
</feature>
<feature type="domain" description="Deacetylase sirtuin-type" evidence="6">
    <location>
        <begin position="76"/>
        <end position="374"/>
    </location>
</feature>
<feature type="compositionally biased region" description="Polar residues" evidence="5">
    <location>
        <begin position="492"/>
        <end position="501"/>
    </location>
</feature>
<dbReference type="EMBL" id="JAPQKO010000008">
    <property type="protein sequence ID" value="KAJ5152047.1"/>
    <property type="molecule type" value="Genomic_DNA"/>
</dbReference>
<keyword evidence="3" id="KW-0520">NAD</keyword>
<name>A0A9W9LF60_9EURO</name>
<dbReference type="GO" id="GO:0005634">
    <property type="term" value="C:nucleus"/>
    <property type="evidence" value="ECO:0007669"/>
    <property type="project" value="TreeGrafter"/>
</dbReference>
<dbReference type="GO" id="GO:0070403">
    <property type="term" value="F:NAD+ binding"/>
    <property type="evidence" value="ECO:0007669"/>
    <property type="project" value="InterPro"/>
</dbReference>
<reference evidence="7" key="1">
    <citation type="submission" date="2022-11" db="EMBL/GenBank/DDBJ databases">
        <authorList>
            <person name="Petersen C."/>
        </authorList>
    </citation>
    <scope>NUCLEOTIDE SEQUENCE</scope>
    <source>
        <strain evidence="7">IBT 21917</strain>
    </source>
</reference>
<evidence type="ECO:0000259" key="6">
    <source>
        <dbReference type="PROSITE" id="PS50305"/>
    </source>
</evidence>
<dbReference type="GO" id="GO:1990414">
    <property type="term" value="P:replication-born double-strand break repair via sister chromatid exchange"/>
    <property type="evidence" value="ECO:0007669"/>
    <property type="project" value="TreeGrafter"/>
</dbReference>
<feature type="region of interest" description="Disordered" evidence="5">
    <location>
        <begin position="376"/>
        <end position="522"/>
    </location>
</feature>
<dbReference type="GO" id="GO:0031508">
    <property type="term" value="P:pericentric heterochromatin formation"/>
    <property type="evidence" value="ECO:0007669"/>
    <property type="project" value="TreeGrafter"/>
</dbReference>
<dbReference type="PROSITE" id="PS50305">
    <property type="entry name" value="SIRTUIN"/>
    <property type="match status" value="1"/>
</dbReference>
<feature type="binding site" evidence="4">
    <location>
        <position position="250"/>
    </location>
    <ligand>
        <name>Zn(2+)</name>
        <dbReference type="ChEBI" id="CHEBI:29105"/>
    </ligand>
</feature>
<evidence type="ECO:0000256" key="1">
    <source>
        <dbReference type="ARBA" id="ARBA00006924"/>
    </source>
</evidence>
<evidence type="ECO:0000256" key="4">
    <source>
        <dbReference type="PROSITE-ProRule" id="PRU00236"/>
    </source>
</evidence>
<evidence type="ECO:0000256" key="5">
    <source>
        <dbReference type="SAM" id="MobiDB-lite"/>
    </source>
</evidence>
<dbReference type="Gene3D" id="3.30.1600.10">
    <property type="entry name" value="SIR2/SIRT2 'Small Domain"/>
    <property type="match status" value="1"/>
</dbReference>
<reference evidence="7" key="2">
    <citation type="journal article" date="2023" name="IMA Fungus">
        <title>Comparative genomic study of the Penicillium genus elucidates a diverse pangenome and 15 lateral gene transfer events.</title>
        <authorList>
            <person name="Petersen C."/>
            <person name="Sorensen T."/>
            <person name="Nielsen M.R."/>
            <person name="Sondergaard T.E."/>
            <person name="Sorensen J.L."/>
            <person name="Fitzpatrick D.A."/>
            <person name="Frisvad J.C."/>
            <person name="Nielsen K.L."/>
        </authorList>
    </citation>
    <scope>NUCLEOTIDE SEQUENCE</scope>
    <source>
        <strain evidence="7">IBT 21917</strain>
    </source>
</reference>
<evidence type="ECO:0000313" key="7">
    <source>
        <dbReference type="EMBL" id="KAJ5152047.1"/>
    </source>
</evidence>
<dbReference type="PANTHER" id="PTHR11085">
    <property type="entry name" value="NAD-DEPENDENT PROTEIN DEACYLASE SIRTUIN-5, MITOCHONDRIAL-RELATED"/>
    <property type="match status" value="1"/>
</dbReference>
<dbReference type="OrthoDB" id="2919105at2759"/>
<sequence>MPVPYEELSDVSDLSSVPSSRCSSPEPTKRYLTPSSQDSSQDDDSTRQDCPPAKKRRRNPLPKERTTQYLSFAKSSTEQPDQVRLLVETLRHQKDIVVIAGAGISTSAGIPDFRSTDGLFKSLQKKHNLKASGKLLFDAAVYQDDALTAPFHELVRSLSIETAKTRPTRFHEMLARLGKENRLKRLYTQNIDGLETSMKPLETEVPLNVKGRWPVTIQLHGSIQKMVCQKCRFLCDLNPNRFCEADPPECDECSVKNEVRQTTGQRSHGIGRMRPRIVLYNEHNPDEEAITSVMNADVRSRPRVLVVAGTSLKIPGVRRLVKSLCTVIRSRKDGVTMFINNEPPHGKEFEDCFDLVVQGSTDEVANVVQLKHWEDSTPYDSLPEPEFGGKPGIEVVIPNTPKKETRVETGLATPSSSHDEAEPPVKGPAVGKVRNPASQGRSIKDMLGAKTGSKAAPAKSSRAQPTAAVKRPAPKSTAIKKRGAKAAPGKNASITNFSRVSKSGAGAPPTGKKGAKPMNPRTANVMFPGLVKKAAALDSVAPDVLSAASS</sequence>
<dbReference type="Proteomes" id="UP001146351">
    <property type="component" value="Unassembled WGS sequence"/>
</dbReference>
<protein>
    <submittedName>
        <fullName evidence="7">NAD-dependent protein deacetylase hst4</fullName>
    </submittedName>
</protein>
<keyword evidence="4" id="KW-0479">Metal-binding</keyword>
<dbReference type="Pfam" id="PF02146">
    <property type="entry name" value="SIR2"/>
    <property type="match status" value="1"/>
</dbReference>
<evidence type="ECO:0000256" key="3">
    <source>
        <dbReference type="ARBA" id="ARBA00023027"/>
    </source>
</evidence>
<proteinExistence type="inferred from homology"/>
<dbReference type="InterPro" id="IPR029035">
    <property type="entry name" value="DHS-like_NAD/FAD-binding_dom"/>
</dbReference>
<dbReference type="InterPro" id="IPR026591">
    <property type="entry name" value="Sirtuin_cat_small_dom_sf"/>
</dbReference>
<comment type="similarity">
    <text evidence="1">Belongs to the sirtuin family. Class I subfamily.</text>
</comment>